<dbReference type="RefSeq" id="WP_185165297.1">
    <property type="nucleotide sequence ID" value="NZ_JACKWY010000012.1"/>
</dbReference>
<feature type="domain" description="Phage replisome organiser N-terminal" evidence="1">
    <location>
        <begin position="7"/>
        <end position="122"/>
    </location>
</feature>
<protein>
    <submittedName>
        <fullName evidence="2">Phage replisome organizer N-terminal domain-containing protein</fullName>
    </submittedName>
</protein>
<dbReference type="Pfam" id="PF09681">
    <property type="entry name" value="Phage_rep_org_N"/>
    <property type="match status" value="1"/>
</dbReference>
<dbReference type="NCBIfam" id="TIGR01714">
    <property type="entry name" value="phage_rep_org_N"/>
    <property type="match status" value="1"/>
</dbReference>
<organism evidence="2 3">
    <name type="scientific">Clostridium gasigenes</name>
    <dbReference type="NCBI Taxonomy" id="94869"/>
    <lineage>
        <taxon>Bacteria</taxon>
        <taxon>Bacillati</taxon>
        <taxon>Bacillota</taxon>
        <taxon>Clostridia</taxon>
        <taxon>Eubacteriales</taxon>
        <taxon>Clostridiaceae</taxon>
        <taxon>Clostridium</taxon>
    </lineage>
</organism>
<dbReference type="InterPro" id="IPR010056">
    <property type="entry name" value="Phage_rep_org__N"/>
</dbReference>
<evidence type="ECO:0000313" key="2">
    <source>
        <dbReference type="EMBL" id="MBB6716230.1"/>
    </source>
</evidence>
<evidence type="ECO:0000313" key="3">
    <source>
        <dbReference type="Proteomes" id="UP000585258"/>
    </source>
</evidence>
<accession>A0A7X0SEU3</accession>
<comment type="caution">
    <text evidence="2">The sequence shown here is derived from an EMBL/GenBank/DDBJ whole genome shotgun (WGS) entry which is preliminary data.</text>
</comment>
<dbReference type="AlphaFoldDB" id="A0A7X0SEU3"/>
<evidence type="ECO:0000259" key="1">
    <source>
        <dbReference type="Pfam" id="PF09681"/>
    </source>
</evidence>
<name>A0A7X0SEU3_9CLOT</name>
<dbReference type="EMBL" id="JACKWY010000012">
    <property type="protein sequence ID" value="MBB6716230.1"/>
    <property type="molecule type" value="Genomic_DNA"/>
</dbReference>
<reference evidence="2 3" key="1">
    <citation type="submission" date="2020-08" db="EMBL/GenBank/DDBJ databases">
        <title>Clostridia isolated from Swiss meat.</title>
        <authorList>
            <person name="Wambui J."/>
            <person name="Stevens M.J.A."/>
            <person name="Stephan R."/>
        </authorList>
    </citation>
    <scope>NUCLEOTIDE SEQUENCE [LARGE SCALE GENOMIC DNA]</scope>
    <source>
        <strain evidence="2 3">CM001</strain>
    </source>
</reference>
<sequence length="263" mass="30616">MAKKYYWLKLKEDFFRQKEIKKLRKIAGGDTFTIIYLKMQLLSLKDNGKLFFEGVEDTFFEELALEIDEESDNVQITVQYLMKYGLLEEVKLSEYVLSQTVASIGSESTGAERQRKYAAKKKILIEQKKGQIKIETSENDTQMICNDSSDTEKELETELEIQQQLDINIEKVLKEFSDEEIKAIIKYCKENVVPVDVVVEKWEIVKKMKSVRNRVGALIAAISNDWDKPKSHTCNTFVDGCSRRDYDYDAIEKKLLGWDKDED</sequence>
<proteinExistence type="predicted"/>
<dbReference type="Proteomes" id="UP000585258">
    <property type="component" value="Unassembled WGS sequence"/>
</dbReference>
<gene>
    <name evidence="2" type="ORF">H7E68_16110</name>
</gene>